<dbReference type="AlphaFoldDB" id="A0A9N7YRR1"/>
<protein>
    <submittedName>
        <fullName evidence="2">Uncharacterized protein</fullName>
    </submittedName>
</protein>
<organism evidence="2 3">
    <name type="scientific">Pleuronectes platessa</name>
    <name type="common">European plaice</name>
    <dbReference type="NCBI Taxonomy" id="8262"/>
    <lineage>
        <taxon>Eukaryota</taxon>
        <taxon>Metazoa</taxon>
        <taxon>Chordata</taxon>
        <taxon>Craniata</taxon>
        <taxon>Vertebrata</taxon>
        <taxon>Euteleostomi</taxon>
        <taxon>Actinopterygii</taxon>
        <taxon>Neopterygii</taxon>
        <taxon>Teleostei</taxon>
        <taxon>Neoteleostei</taxon>
        <taxon>Acanthomorphata</taxon>
        <taxon>Carangaria</taxon>
        <taxon>Pleuronectiformes</taxon>
        <taxon>Pleuronectoidei</taxon>
        <taxon>Pleuronectidae</taxon>
        <taxon>Pleuronectes</taxon>
    </lineage>
</organism>
<comment type="caution">
    <text evidence="2">The sequence shown here is derived from an EMBL/GenBank/DDBJ whole genome shotgun (WGS) entry which is preliminary data.</text>
</comment>
<evidence type="ECO:0000313" key="3">
    <source>
        <dbReference type="Proteomes" id="UP001153269"/>
    </source>
</evidence>
<sequence length="140" mass="14785">MTPQNEDSSAPLLSSMLCFVFLELHSKYSCTTLYSLTPKKSKGGIARLARGVGACPNGIRGSLKHEAEEVILTAGQFEDNQRELSSRSFHPDSGNATTVHVSGTKHAATLLSMGGGNERRGGGQAHKIKAEGGGEQCRIG</sequence>
<feature type="region of interest" description="Disordered" evidence="1">
    <location>
        <begin position="111"/>
        <end position="140"/>
    </location>
</feature>
<accession>A0A9N7YRR1</accession>
<proteinExistence type="predicted"/>
<evidence type="ECO:0000256" key="1">
    <source>
        <dbReference type="SAM" id="MobiDB-lite"/>
    </source>
</evidence>
<evidence type="ECO:0000313" key="2">
    <source>
        <dbReference type="EMBL" id="CAB1441992.1"/>
    </source>
</evidence>
<feature type="compositionally biased region" description="Gly residues" evidence="1">
    <location>
        <begin position="131"/>
        <end position="140"/>
    </location>
</feature>
<dbReference type="Proteomes" id="UP001153269">
    <property type="component" value="Unassembled WGS sequence"/>
</dbReference>
<keyword evidence="3" id="KW-1185">Reference proteome</keyword>
<gene>
    <name evidence="2" type="ORF">PLEPLA_LOCUS29706</name>
</gene>
<reference evidence="2" key="1">
    <citation type="submission" date="2020-03" db="EMBL/GenBank/DDBJ databases">
        <authorList>
            <person name="Weist P."/>
        </authorList>
    </citation>
    <scope>NUCLEOTIDE SEQUENCE</scope>
</reference>
<dbReference type="EMBL" id="CADEAL010002757">
    <property type="protein sequence ID" value="CAB1441992.1"/>
    <property type="molecule type" value="Genomic_DNA"/>
</dbReference>
<name>A0A9N7YRR1_PLEPL</name>